<proteinExistence type="predicted"/>
<comment type="subcellular location">
    <subcellularLocation>
        <location evidence="1">Membrane</location>
        <topology evidence="1">Multi-pass membrane protein</topology>
    </subcellularLocation>
</comment>
<dbReference type="GO" id="GO:0046872">
    <property type="term" value="F:metal ion binding"/>
    <property type="evidence" value="ECO:0007669"/>
    <property type="project" value="UniProtKB-KW"/>
</dbReference>
<dbReference type="InterPro" id="IPR032630">
    <property type="entry name" value="P_typ_ATPase_c"/>
</dbReference>
<sequence>MNRKENKIVTSKYTAITFFPLNMYHQLSRPSNLFFLLTLILLSVPAISPFSPFTYLLAFVVVVGASMMKDGVEDYRRHKQDKIINEKPANVVRRNGGDVYVEEIHVEDISAGDLIFMMKDQEVPGDVVLLNSRMETRDGTRCKSYCFVETSNLDGETNLKKKTSQHQIKCKGERMEIDFCGERLNVCDCDRYYMDNISEFSVEDTGDLFNKFECQVSIGGENILCNEKNVLLRGSRIKNTECVLALVVCVGKQTKLGKSHFKAKVKISLFEKGIGDFIFGIFMIYLGILALTSILGARFLKKSDIEYLYLNEYLTADSLKQTGTNYILFSYLIPLSLFVTLEVSRMFHSMFISYDDEMTIDGIKSVCRNSNITEDVGMIEYILTDKTGTLTKNSMVFKYCHVYNSEGLISREDLKDQCLSIDLVNDLGAASKKERSRMMFILALLCCNSIEPLNNNFEGISQDELCILRELKNQGYVLIERDEKYVVLEINGKRTKIDIAITLDFTSSRQRMSVVMKVLGNYILFCKGSDQKLLGDKRMRFEEGDMGTIKALINNNSEYRSLVVGYKELDRNVLEKMKDQYNKVSLKNKFLEQERIFDSVEEGMIYLGATFIEDELQEDVRGTITSLRDAGISIWMITGDKKETAISCSEDCGIIQKNHETQSLVVDGKEFLNRLADQDIFEYRSIVIYRATPYHKGKIAEKIVELGKNTLSVGDGNNDVPMLTSSHVGVGIMGKEGTQASLSADFAIPEFRLLKKLILVHGRYNLIRFSKITLNAFFKNIFFISIQFMYNFFNGYSGKPIYNNFFLNYYNVLFTSFIPLSIGLFDKDKPENYLMAHPEDYKNARKFFSRPSFVFGFIYTILLGVVVFVLSVGVVYIKDMVSKEGLVGGYILLTNYFSIVVFLVVLSTQIREISFFVVYSWIAIALSIFLNFITLFFIQELDVTANNAAFNLFSLPVFYLTALFVLSGTLLVDFVIMKMLTAVKKNRGLP</sequence>
<dbReference type="InterPro" id="IPR018303">
    <property type="entry name" value="ATPase_P-typ_P_site"/>
</dbReference>
<keyword evidence="2 8" id="KW-0812">Transmembrane</keyword>
<dbReference type="SFLD" id="SFLDG00002">
    <property type="entry name" value="C1.7:_P-type_atpase_like"/>
    <property type="match status" value="1"/>
</dbReference>
<evidence type="ECO:0000259" key="10">
    <source>
        <dbReference type="Pfam" id="PF16212"/>
    </source>
</evidence>
<keyword evidence="3" id="KW-0479">Metal-binding</keyword>
<feature type="transmembrane region" description="Helical" evidence="8">
    <location>
        <begin position="889"/>
        <end position="906"/>
    </location>
</feature>
<dbReference type="InterPro" id="IPR023298">
    <property type="entry name" value="ATPase_P-typ_TM_dom_sf"/>
</dbReference>
<name>A0A9Q9CCG6_ENCHE</name>
<dbReference type="PANTHER" id="PTHR24092">
    <property type="entry name" value="PROBABLE PHOSPHOLIPID-TRANSPORTING ATPASE"/>
    <property type="match status" value="1"/>
</dbReference>
<accession>A0A9Q9CCG6</accession>
<keyword evidence="5" id="KW-1278">Translocase</keyword>
<dbReference type="AlphaFoldDB" id="A0A9Q9CCG6"/>
<dbReference type="Pfam" id="PF16209">
    <property type="entry name" value="PhoLip_ATPase_N"/>
    <property type="match status" value="1"/>
</dbReference>
<feature type="transmembrane region" description="Helical" evidence="8">
    <location>
        <begin position="805"/>
        <end position="825"/>
    </location>
</feature>
<dbReference type="Gene3D" id="3.40.50.1000">
    <property type="entry name" value="HAD superfamily/HAD-like"/>
    <property type="match status" value="1"/>
</dbReference>
<evidence type="ECO:0000259" key="9">
    <source>
        <dbReference type="Pfam" id="PF16209"/>
    </source>
</evidence>
<dbReference type="GO" id="GO:0005524">
    <property type="term" value="F:ATP binding"/>
    <property type="evidence" value="ECO:0007669"/>
    <property type="project" value="InterPro"/>
</dbReference>
<evidence type="ECO:0000256" key="7">
    <source>
        <dbReference type="ARBA" id="ARBA00023136"/>
    </source>
</evidence>
<feature type="transmembrane region" description="Helical" evidence="8">
    <location>
        <begin position="913"/>
        <end position="938"/>
    </location>
</feature>
<feature type="transmembrane region" description="Helical" evidence="8">
    <location>
        <begin position="31"/>
        <end position="47"/>
    </location>
</feature>
<dbReference type="SFLD" id="SFLDS00003">
    <property type="entry name" value="Haloacid_Dehalogenase"/>
    <property type="match status" value="1"/>
</dbReference>
<feature type="domain" description="P-type ATPase N-terminal" evidence="9">
    <location>
        <begin position="5"/>
        <end position="55"/>
    </location>
</feature>
<keyword evidence="6 8" id="KW-1133">Transmembrane helix</keyword>
<reference evidence="11" key="1">
    <citation type="submission" date="2022-08" db="EMBL/GenBank/DDBJ databases">
        <title>Encephalitozoon hellem ATCC 50604 Complete Genome.</title>
        <authorList>
            <person name="Mascarenhas dos Santos A.C."/>
            <person name="Julian A.T."/>
            <person name="Pombert J.-F."/>
        </authorList>
    </citation>
    <scope>NUCLEOTIDE SEQUENCE</scope>
    <source>
        <strain evidence="11">ATCC 50604</strain>
    </source>
</reference>
<protein>
    <submittedName>
        <fullName evidence="11">Phospholipid-translocating P-type ATPase</fullName>
    </submittedName>
</protein>
<dbReference type="SUPFAM" id="SSF56784">
    <property type="entry name" value="HAD-like"/>
    <property type="match status" value="1"/>
</dbReference>
<dbReference type="SUPFAM" id="SSF81660">
    <property type="entry name" value="Metal cation-transporting ATPase, ATP-binding domain N"/>
    <property type="match status" value="1"/>
</dbReference>
<dbReference type="InterPro" id="IPR044492">
    <property type="entry name" value="P_typ_ATPase_HD_dom"/>
</dbReference>
<organism evidence="11 12">
    <name type="scientific">Encephalitozoon hellem</name>
    <name type="common">Microsporidian parasite</name>
    <dbReference type="NCBI Taxonomy" id="27973"/>
    <lineage>
        <taxon>Eukaryota</taxon>
        <taxon>Fungi</taxon>
        <taxon>Fungi incertae sedis</taxon>
        <taxon>Microsporidia</taxon>
        <taxon>Unikaryonidae</taxon>
        <taxon>Encephalitozoon</taxon>
    </lineage>
</organism>
<dbReference type="Pfam" id="PF16212">
    <property type="entry name" value="PhoLip_ATPase_C"/>
    <property type="match status" value="1"/>
</dbReference>
<dbReference type="InterPro" id="IPR008250">
    <property type="entry name" value="ATPase_P-typ_transduc_dom_A_sf"/>
</dbReference>
<feature type="transmembrane region" description="Helical" evidence="8">
    <location>
        <begin position="853"/>
        <end position="877"/>
    </location>
</feature>
<evidence type="ECO:0000256" key="5">
    <source>
        <dbReference type="ARBA" id="ARBA00022967"/>
    </source>
</evidence>
<dbReference type="PROSITE" id="PS00154">
    <property type="entry name" value="ATPASE_E1_E2"/>
    <property type="match status" value="1"/>
</dbReference>
<dbReference type="EMBL" id="CP075152">
    <property type="protein sequence ID" value="UTX43384.1"/>
    <property type="molecule type" value="Genomic_DNA"/>
</dbReference>
<evidence type="ECO:0000256" key="8">
    <source>
        <dbReference type="SAM" id="Phobius"/>
    </source>
</evidence>
<evidence type="ECO:0000256" key="6">
    <source>
        <dbReference type="ARBA" id="ARBA00022989"/>
    </source>
</evidence>
<feature type="transmembrane region" description="Helical" evidence="8">
    <location>
        <begin position="772"/>
        <end position="793"/>
    </location>
</feature>
<dbReference type="InterPro" id="IPR032631">
    <property type="entry name" value="P-type_ATPase_N"/>
</dbReference>
<evidence type="ECO:0000313" key="11">
    <source>
        <dbReference type="EMBL" id="UTX43384.1"/>
    </source>
</evidence>
<dbReference type="SFLD" id="SFLDF00027">
    <property type="entry name" value="p-type_atpase"/>
    <property type="match status" value="1"/>
</dbReference>
<dbReference type="InterPro" id="IPR036412">
    <property type="entry name" value="HAD-like_sf"/>
</dbReference>
<keyword evidence="7 8" id="KW-0472">Membrane</keyword>
<dbReference type="SUPFAM" id="SSF81665">
    <property type="entry name" value="Calcium ATPase, transmembrane domain M"/>
    <property type="match status" value="1"/>
</dbReference>
<dbReference type="GO" id="GO:0140326">
    <property type="term" value="F:ATPase-coupled intramembrane lipid transporter activity"/>
    <property type="evidence" value="ECO:0007669"/>
    <property type="project" value="TreeGrafter"/>
</dbReference>
<dbReference type="GO" id="GO:0016887">
    <property type="term" value="F:ATP hydrolysis activity"/>
    <property type="evidence" value="ECO:0007669"/>
    <property type="project" value="InterPro"/>
</dbReference>
<dbReference type="InterPro" id="IPR023214">
    <property type="entry name" value="HAD_sf"/>
</dbReference>
<evidence type="ECO:0000256" key="2">
    <source>
        <dbReference type="ARBA" id="ARBA00022692"/>
    </source>
</evidence>
<dbReference type="Pfam" id="PF00702">
    <property type="entry name" value="Hydrolase"/>
    <property type="match status" value="1"/>
</dbReference>
<gene>
    <name evidence="11" type="ORF">GPU96_06g11330</name>
</gene>
<dbReference type="PRINTS" id="PR00119">
    <property type="entry name" value="CATATPASE"/>
</dbReference>
<feature type="transmembrane region" description="Helical" evidence="8">
    <location>
        <begin position="958"/>
        <end position="977"/>
    </location>
</feature>
<dbReference type="Proteomes" id="UP001059546">
    <property type="component" value="Chromosome VI"/>
</dbReference>
<dbReference type="InterPro" id="IPR001757">
    <property type="entry name" value="P_typ_ATPase"/>
</dbReference>
<evidence type="ECO:0000313" key="12">
    <source>
        <dbReference type="Proteomes" id="UP001059546"/>
    </source>
</evidence>
<dbReference type="Gene3D" id="2.70.150.10">
    <property type="entry name" value="Calcium-transporting ATPase, cytoplasmic transduction domain A"/>
    <property type="match status" value="1"/>
</dbReference>
<feature type="domain" description="P-type ATPase C-terminal" evidence="10">
    <location>
        <begin position="742"/>
        <end position="978"/>
    </location>
</feature>
<evidence type="ECO:0000256" key="1">
    <source>
        <dbReference type="ARBA" id="ARBA00004141"/>
    </source>
</evidence>
<keyword evidence="4" id="KW-0460">Magnesium</keyword>
<feature type="transmembrane region" description="Helical" evidence="8">
    <location>
        <begin position="277"/>
        <end position="300"/>
    </location>
</feature>
<dbReference type="Gene3D" id="3.40.1110.10">
    <property type="entry name" value="Calcium-transporting ATPase, cytoplasmic domain N"/>
    <property type="match status" value="1"/>
</dbReference>
<feature type="transmembrane region" description="Helical" evidence="8">
    <location>
        <begin position="326"/>
        <end position="344"/>
    </location>
</feature>
<dbReference type="GO" id="GO:0005886">
    <property type="term" value="C:plasma membrane"/>
    <property type="evidence" value="ECO:0007669"/>
    <property type="project" value="TreeGrafter"/>
</dbReference>
<dbReference type="GO" id="GO:0045332">
    <property type="term" value="P:phospholipid translocation"/>
    <property type="evidence" value="ECO:0007669"/>
    <property type="project" value="TreeGrafter"/>
</dbReference>
<evidence type="ECO:0000256" key="4">
    <source>
        <dbReference type="ARBA" id="ARBA00022842"/>
    </source>
</evidence>
<evidence type="ECO:0000256" key="3">
    <source>
        <dbReference type="ARBA" id="ARBA00022723"/>
    </source>
</evidence>
<dbReference type="SUPFAM" id="SSF81653">
    <property type="entry name" value="Calcium ATPase, transduction domain A"/>
    <property type="match status" value="1"/>
</dbReference>
<dbReference type="NCBIfam" id="TIGR01494">
    <property type="entry name" value="ATPase_P-type"/>
    <property type="match status" value="1"/>
</dbReference>
<dbReference type="InterPro" id="IPR023299">
    <property type="entry name" value="ATPase_P-typ_cyto_dom_N"/>
</dbReference>